<dbReference type="Pfam" id="PF01243">
    <property type="entry name" value="PNPOx_N"/>
    <property type="match status" value="1"/>
</dbReference>
<sequence>MTPSPPAPDLSAFTELVPLDHGLCVVSTLRQDGSVHSSVVNAGVLPHPQTGEPVVGLVAMGGSRKLRHLRADPRTTVVARAGWQWAAVEGTAEIIGPDDPHPDVDDAATKTLLRAVFQAAGGTHDDWDTYDRVMAEDRRAAVLVTPRRVYTNPKRG</sequence>
<gene>
    <name evidence="3" type="ORF">ACFPCV_19570</name>
</gene>
<comment type="caution">
    <text evidence="3">The sequence shown here is derived from an EMBL/GenBank/DDBJ whole genome shotgun (WGS) entry which is preliminary data.</text>
</comment>
<protein>
    <submittedName>
        <fullName evidence="3">TIGR03618 family F420-dependent PPOX class oxidoreductase</fullName>
    </submittedName>
</protein>
<dbReference type="InterPro" id="IPR011576">
    <property type="entry name" value="Pyridox_Oxase_N"/>
</dbReference>
<keyword evidence="4" id="KW-1185">Reference proteome</keyword>
<dbReference type="Proteomes" id="UP001595859">
    <property type="component" value="Unassembled WGS sequence"/>
</dbReference>
<feature type="domain" description="Pyridoxamine 5'-phosphate oxidase N-terminal" evidence="2">
    <location>
        <begin position="20"/>
        <end position="102"/>
    </location>
</feature>
<dbReference type="Gene3D" id="2.30.110.10">
    <property type="entry name" value="Electron Transport, Fmn-binding Protein, Chain A"/>
    <property type="match status" value="1"/>
</dbReference>
<evidence type="ECO:0000256" key="1">
    <source>
        <dbReference type="ARBA" id="ARBA00023002"/>
    </source>
</evidence>
<dbReference type="NCBIfam" id="TIGR03618">
    <property type="entry name" value="Rv1155_F420"/>
    <property type="match status" value="1"/>
</dbReference>
<name>A0ABV9S5H8_9PSEU</name>
<evidence type="ECO:0000313" key="3">
    <source>
        <dbReference type="EMBL" id="MFC4855715.1"/>
    </source>
</evidence>
<evidence type="ECO:0000259" key="2">
    <source>
        <dbReference type="Pfam" id="PF01243"/>
    </source>
</evidence>
<dbReference type="InterPro" id="IPR052019">
    <property type="entry name" value="F420H2_bilvrd_red/Heme_oxyg"/>
</dbReference>
<dbReference type="InterPro" id="IPR019920">
    <property type="entry name" value="F420-binding_dom_put"/>
</dbReference>
<dbReference type="PANTHER" id="PTHR35176">
    <property type="entry name" value="HEME OXYGENASE HI_0854-RELATED"/>
    <property type="match status" value="1"/>
</dbReference>
<organism evidence="3 4">
    <name type="scientific">Actinophytocola glycyrrhizae</name>
    <dbReference type="NCBI Taxonomy" id="2044873"/>
    <lineage>
        <taxon>Bacteria</taxon>
        <taxon>Bacillati</taxon>
        <taxon>Actinomycetota</taxon>
        <taxon>Actinomycetes</taxon>
        <taxon>Pseudonocardiales</taxon>
        <taxon>Pseudonocardiaceae</taxon>
    </lineage>
</organism>
<dbReference type="InterPro" id="IPR012349">
    <property type="entry name" value="Split_barrel_FMN-bd"/>
</dbReference>
<accession>A0ABV9S5H8</accession>
<evidence type="ECO:0000313" key="4">
    <source>
        <dbReference type="Proteomes" id="UP001595859"/>
    </source>
</evidence>
<reference evidence="4" key="1">
    <citation type="journal article" date="2019" name="Int. J. Syst. Evol. Microbiol.">
        <title>The Global Catalogue of Microorganisms (GCM) 10K type strain sequencing project: providing services to taxonomists for standard genome sequencing and annotation.</title>
        <authorList>
            <consortium name="The Broad Institute Genomics Platform"/>
            <consortium name="The Broad Institute Genome Sequencing Center for Infectious Disease"/>
            <person name="Wu L."/>
            <person name="Ma J."/>
        </authorList>
    </citation>
    <scope>NUCLEOTIDE SEQUENCE [LARGE SCALE GENOMIC DNA]</scope>
    <source>
        <strain evidence="4">ZS-22-S1</strain>
    </source>
</reference>
<keyword evidence="1" id="KW-0560">Oxidoreductase</keyword>
<dbReference type="SUPFAM" id="SSF50475">
    <property type="entry name" value="FMN-binding split barrel"/>
    <property type="match status" value="1"/>
</dbReference>
<dbReference type="RefSeq" id="WP_378057671.1">
    <property type="nucleotide sequence ID" value="NZ_JBHSIS010000008.1"/>
</dbReference>
<dbReference type="EMBL" id="JBHSIS010000008">
    <property type="protein sequence ID" value="MFC4855715.1"/>
    <property type="molecule type" value="Genomic_DNA"/>
</dbReference>
<proteinExistence type="predicted"/>
<dbReference type="PANTHER" id="PTHR35176:SF2">
    <property type="entry name" value="F420H(2)-DEPENDENT REDUCTASE RV1155"/>
    <property type="match status" value="1"/>
</dbReference>